<comment type="caution">
    <text evidence="1">The sequence shown here is derived from an EMBL/GenBank/DDBJ whole genome shotgun (WGS) entry which is preliminary data.</text>
</comment>
<feature type="non-terminal residue" evidence="1">
    <location>
        <position position="418"/>
    </location>
</feature>
<reference evidence="1" key="1">
    <citation type="submission" date="2022-07" db="EMBL/GenBank/DDBJ databases">
        <title>Phylogenomic reconstructions and comparative analyses of Kickxellomycotina fungi.</title>
        <authorList>
            <person name="Reynolds N.K."/>
            <person name="Stajich J.E."/>
            <person name="Barry K."/>
            <person name="Grigoriev I.V."/>
            <person name="Crous P."/>
            <person name="Smith M.E."/>
        </authorList>
    </citation>
    <scope>NUCLEOTIDE SEQUENCE</scope>
    <source>
        <strain evidence="1">CBS 190363</strain>
    </source>
</reference>
<evidence type="ECO:0000313" key="1">
    <source>
        <dbReference type="EMBL" id="KAJ2892325.1"/>
    </source>
</evidence>
<proteinExistence type="predicted"/>
<sequence length="418" mass="46087">MSAPTGNGKVGGRELKANPFGNYSLKEAQQPTGSSSSNVHGPNESRPTATKETPFSNYSFKEAQAQVQAAAEPGSPSVSINNSKPFFDYARSEAESRSLPELQHVLHNSTQSTDDLGGEGQPMPTLPESYDSYDGMGTAQVSQSGTSIEQYAIRMLYEEFRDRAARKIDDVMELRLDREPDLAKHLELGADVIFDRTLEKLGMLARRRPRVIIELLLVWRKTTIDATDEYPLEGTGNASMADGTRLQQPPPPAALSRAHYIIKERKSLASVYILCRALSAVVEQLEASHLDGDLGDRLEELVFGQVKQVNPANLRRSQNRRQIQDLYARLIGQISDIRFASMSDRFIAELERIPMVGSGGGGGGSGSGDERIVVLLHNMRFLRLRVFPIDALEESSAFLLSCAKFYSRTSGSLRLKHA</sequence>
<evidence type="ECO:0000313" key="2">
    <source>
        <dbReference type="Proteomes" id="UP001139981"/>
    </source>
</evidence>
<name>A0ACC1M1Z7_9FUNG</name>
<gene>
    <name evidence="1" type="primary">TAO3_1</name>
    <name evidence="1" type="ORF">IWW38_003263</name>
</gene>
<dbReference type="Proteomes" id="UP001139981">
    <property type="component" value="Unassembled WGS sequence"/>
</dbReference>
<protein>
    <submittedName>
        <fullName evidence="1">Cell morphogenesis protein PAG1</fullName>
    </submittedName>
</protein>
<accession>A0ACC1M1Z7</accession>
<keyword evidence="2" id="KW-1185">Reference proteome</keyword>
<dbReference type="EMBL" id="JANBVB010000759">
    <property type="protein sequence ID" value="KAJ2892325.1"/>
    <property type="molecule type" value="Genomic_DNA"/>
</dbReference>
<organism evidence="1 2">
    <name type="scientific">Coemansia aciculifera</name>
    <dbReference type="NCBI Taxonomy" id="417176"/>
    <lineage>
        <taxon>Eukaryota</taxon>
        <taxon>Fungi</taxon>
        <taxon>Fungi incertae sedis</taxon>
        <taxon>Zoopagomycota</taxon>
        <taxon>Kickxellomycotina</taxon>
        <taxon>Kickxellomycetes</taxon>
        <taxon>Kickxellales</taxon>
        <taxon>Kickxellaceae</taxon>
        <taxon>Coemansia</taxon>
    </lineage>
</organism>